<organism evidence="2 3">
    <name type="scientific">Nocardioides pocheonensis</name>
    <dbReference type="NCBI Taxonomy" id="661485"/>
    <lineage>
        <taxon>Bacteria</taxon>
        <taxon>Bacillati</taxon>
        <taxon>Actinomycetota</taxon>
        <taxon>Actinomycetes</taxon>
        <taxon>Propionibacteriales</taxon>
        <taxon>Nocardioidaceae</taxon>
        <taxon>Nocardioides</taxon>
    </lineage>
</organism>
<evidence type="ECO:0000313" key="3">
    <source>
        <dbReference type="Proteomes" id="UP000279994"/>
    </source>
</evidence>
<dbReference type="Gene3D" id="3.40.50.360">
    <property type="match status" value="1"/>
</dbReference>
<dbReference type="OrthoDB" id="3253043at2"/>
<dbReference type="RefSeq" id="WP_123221161.1">
    <property type="nucleotide sequence ID" value="NZ_RJSF01000003.1"/>
</dbReference>
<comment type="caution">
    <text evidence="2">The sequence shown here is derived from an EMBL/GenBank/DDBJ whole genome shotgun (WGS) entry which is preliminary data.</text>
</comment>
<name>A0A3N0GYJ4_9ACTN</name>
<proteinExistence type="predicted"/>
<gene>
    <name evidence="2" type="ORF">EFL26_01835</name>
</gene>
<dbReference type="InterPro" id="IPR029039">
    <property type="entry name" value="Flavoprotein-like_sf"/>
</dbReference>
<protein>
    <submittedName>
        <fullName evidence="2">Flavodoxin family protein</fullName>
    </submittedName>
</protein>
<dbReference type="PROSITE" id="PS50902">
    <property type="entry name" value="FLAVODOXIN_LIKE"/>
    <property type="match status" value="1"/>
</dbReference>
<keyword evidence="3" id="KW-1185">Reference proteome</keyword>
<dbReference type="SUPFAM" id="SSF52218">
    <property type="entry name" value="Flavoproteins"/>
    <property type="match status" value="1"/>
</dbReference>
<evidence type="ECO:0000313" key="2">
    <source>
        <dbReference type="EMBL" id="RNM17543.1"/>
    </source>
</evidence>
<dbReference type="Proteomes" id="UP000279994">
    <property type="component" value="Unassembled WGS sequence"/>
</dbReference>
<dbReference type="InterPro" id="IPR008254">
    <property type="entry name" value="Flavodoxin/NO_synth"/>
</dbReference>
<accession>A0A3N0GYJ4</accession>
<sequence length="178" mass="19199">MKALVMYESMFGNSERVARAVAEGLAEHVEVVVRDVTSSPGGEVPVGTDLLVVGGPTHAFSMSRPGTREDAIRQGAGQGLATRGLREWLEGLDRDLHGLPAATFDTRVSRVRRLPGSAARSAARVLRRRGVRMLVLPESFFVDDVAGPLSSDEITRARVWGERLAAQLVAEDGRTPAR</sequence>
<dbReference type="AlphaFoldDB" id="A0A3N0GYJ4"/>
<evidence type="ECO:0000259" key="1">
    <source>
        <dbReference type="PROSITE" id="PS50902"/>
    </source>
</evidence>
<feature type="domain" description="Flavodoxin-like" evidence="1">
    <location>
        <begin position="3"/>
        <end position="165"/>
    </location>
</feature>
<reference evidence="2 3" key="1">
    <citation type="submission" date="2018-11" db="EMBL/GenBank/DDBJ databases">
        <authorList>
            <person name="Li F."/>
        </authorList>
    </citation>
    <scope>NUCLEOTIDE SEQUENCE [LARGE SCALE GENOMIC DNA]</scope>
    <source>
        <strain evidence="2 3">Gsoil 818</strain>
    </source>
</reference>
<dbReference type="EMBL" id="RJSF01000003">
    <property type="protein sequence ID" value="RNM17543.1"/>
    <property type="molecule type" value="Genomic_DNA"/>
</dbReference>
<dbReference type="GO" id="GO:0010181">
    <property type="term" value="F:FMN binding"/>
    <property type="evidence" value="ECO:0007669"/>
    <property type="project" value="InterPro"/>
</dbReference>